<feature type="compositionally biased region" description="Low complexity" evidence="1">
    <location>
        <begin position="71"/>
        <end position="101"/>
    </location>
</feature>
<sequence length="128" mass="12486">MRGTEPCAPALPGTPAPRVPAMTHRHLPRALAAAALGAALLLGTAACSPDAPDAPPAPGAPAGDTSRDPSAEQTSPTPSAAATTPSPATTPTPERTGTPTPTFTPPADSAASASFLTHTPANTPNTPN</sequence>
<evidence type="ECO:0000256" key="1">
    <source>
        <dbReference type="SAM" id="MobiDB-lite"/>
    </source>
</evidence>
<feature type="compositionally biased region" description="Low complexity" evidence="1">
    <location>
        <begin position="119"/>
        <end position="128"/>
    </location>
</feature>
<dbReference type="AlphaFoldDB" id="A0A1G7BZW3"/>
<name>A0A1G7BZW3_9ACTN</name>
<protein>
    <submittedName>
        <fullName evidence="2">Translation initiation factor IF-2</fullName>
    </submittedName>
</protein>
<organism evidence="2 3">
    <name type="scientific">Streptomyces griseoaurantiacus</name>
    <dbReference type="NCBI Taxonomy" id="68213"/>
    <lineage>
        <taxon>Bacteria</taxon>
        <taxon>Bacillati</taxon>
        <taxon>Actinomycetota</taxon>
        <taxon>Actinomycetes</taxon>
        <taxon>Kitasatosporales</taxon>
        <taxon>Streptomycetaceae</taxon>
        <taxon>Streptomyces</taxon>
        <taxon>Streptomyces aurantiacus group</taxon>
    </lineage>
</organism>
<dbReference type="GO" id="GO:0003743">
    <property type="term" value="F:translation initiation factor activity"/>
    <property type="evidence" value="ECO:0007669"/>
    <property type="project" value="UniProtKB-KW"/>
</dbReference>
<feature type="region of interest" description="Disordered" evidence="1">
    <location>
        <begin position="1"/>
        <end position="22"/>
    </location>
</feature>
<dbReference type="Proteomes" id="UP000198614">
    <property type="component" value="Unassembled WGS sequence"/>
</dbReference>
<gene>
    <name evidence="2" type="ORF">SAMN05216260_101319</name>
</gene>
<evidence type="ECO:0000313" key="3">
    <source>
        <dbReference type="Proteomes" id="UP000198614"/>
    </source>
</evidence>
<accession>A0A1G7BZW3</accession>
<dbReference type="EMBL" id="FNAX01000001">
    <property type="protein sequence ID" value="SDE32612.1"/>
    <property type="molecule type" value="Genomic_DNA"/>
</dbReference>
<keyword evidence="2" id="KW-0648">Protein biosynthesis</keyword>
<proteinExistence type="predicted"/>
<evidence type="ECO:0000313" key="2">
    <source>
        <dbReference type="EMBL" id="SDE32612.1"/>
    </source>
</evidence>
<reference evidence="2 3" key="1">
    <citation type="submission" date="2016-10" db="EMBL/GenBank/DDBJ databases">
        <authorList>
            <person name="de Groot N.N."/>
        </authorList>
    </citation>
    <scope>NUCLEOTIDE SEQUENCE [LARGE SCALE GENOMIC DNA]</scope>
    <source>
        <strain evidence="2 3">CGMCC 4.1859</strain>
    </source>
</reference>
<feature type="region of interest" description="Disordered" evidence="1">
    <location>
        <begin position="46"/>
        <end position="128"/>
    </location>
</feature>
<keyword evidence="2" id="KW-0396">Initiation factor</keyword>